<sequence length="156" mass="17656">RNRVLLLYIDAKKVIGELFILSYCPLLFVYHCLPMDNFGQYYASLVTTITGAAQAVSAICRSLSAAASMTICAANHDHKAAADGCISRTLIPAPADNVLACPLCPKERHGRETMHQHFYYHLQAQMQQQNRCNMLLLDDFDSVNKWAWFWEIAIFE</sequence>
<evidence type="ECO:0000313" key="1">
    <source>
        <dbReference type="Proteomes" id="UP000887565"/>
    </source>
</evidence>
<organism evidence="1 2">
    <name type="scientific">Romanomermis culicivorax</name>
    <name type="common">Nematode worm</name>
    <dbReference type="NCBI Taxonomy" id="13658"/>
    <lineage>
        <taxon>Eukaryota</taxon>
        <taxon>Metazoa</taxon>
        <taxon>Ecdysozoa</taxon>
        <taxon>Nematoda</taxon>
        <taxon>Enoplea</taxon>
        <taxon>Dorylaimia</taxon>
        <taxon>Mermithida</taxon>
        <taxon>Mermithoidea</taxon>
        <taxon>Mermithidae</taxon>
        <taxon>Romanomermis</taxon>
    </lineage>
</organism>
<proteinExistence type="predicted"/>
<evidence type="ECO:0000313" key="2">
    <source>
        <dbReference type="WBParaSite" id="nRc.2.0.1.t14974-RA"/>
    </source>
</evidence>
<reference evidence="2" key="1">
    <citation type="submission" date="2022-11" db="UniProtKB">
        <authorList>
            <consortium name="WormBaseParasite"/>
        </authorList>
    </citation>
    <scope>IDENTIFICATION</scope>
</reference>
<dbReference type="AlphaFoldDB" id="A0A915IM85"/>
<name>A0A915IM85_ROMCU</name>
<accession>A0A915IM85</accession>
<keyword evidence="1" id="KW-1185">Reference proteome</keyword>
<protein>
    <submittedName>
        <fullName evidence="2">Uncharacterized protein</fullName>
    </submittedName>
</protein>
<dbReference type="WBParaSite" id="nRc.2.0.1.t14974-RA">
    <property type="protein sequence ID" value="nRc.2.0.1.t14974-RA"/>
    <property type="gene ID" value="nRc.2.0.1.g14974"/>
</dbReference>
<dbReference type="Proteomes" id="UP000887565">
    <property type="component" value="Unplaced"/>
</dbReference>